<dbReference type="Pfam" id="PF00270">
    <property type="entry name" value="DEAD"/>
    <property type="match status" value="1"/>
</dbReference>
<dbReference type="Pfam" id="PF00271">
    <property type="entry name" value="Helicase_C"/>
    <property type="match status" value="1"/>
</dbReference>
<evidence type="ECO:0000256" key="8">
    <source>
        <dbReference type="ARBA" id="ARBA00022840"/>
    </source>
</evidence>
<evidence type="ECO:0000256" key="3">
    <source>
        <dbReference type="ARBA" id="ARBA00022723"/>
    </source>
</evidence>
<evidence type="ECO:0000256" key="6">
    <source>
        <dbReference type="ARBA" id="ARBA00022806"/>
    </source>
</evidence>
<keyword evidence="3 11" id="KW-0479">Metal-binding</keyword>
<dbReference type="Proteomes" id="UP001214854">
    <property type="component" value="Unassembled WGS sequence"/>
</dbReference>
<dbReference type="PANTHER" id="PTHR30580">
    <property type="entry name" value="PRIMOSOMAL PROTEIN N"/>
    <property type="match status" value="1"/>
</dbReference>
<proteinExistence type="inferred from homology"/>
<dbReference type="InterPro" id="IPR041236">
    <property type="entry name" value="PriA_C"/>
</dbReference>
<keyword evidence="6 11" id="KW-0347">Helicase</keyword>
<dbReference type="SMART" id="SM00487">
    <property type="entry name" value="DEXDc"/>
    <property type="match status" value="1"/>
</dbReference>
<dbReference type="InterPro" id="IPR005259">
    <property type="entry name" value="PriA"/>
</dbReference>
<evidence type="ECO:0000256" key="9">
    <source>
        <dbReference type="ARBA" id="ARBA00023125"/>
    </source>
</evidence>
<feature type="binding site" evidence="11">
    <location>
        <position position="462"/>
    </location>
    <ligand>
        <name>Zn(2+)</name>
        <dbReference type="ChEBI" id="CHEBI:29105"/>
        <label>2</label>
    </ligand>
</feature>
<feature type="binding site" evidence="11">
    <location>
        <position position="435"/>
    </location>
    <ligand>
        <name>Zn(2+)</name>
        <dbReference type="ChEBI" id="CHEBI:29105"/>
        <label>1</label>
    </ligand>
</feature>
<feature type="binding site" evidence="11">
    <location>
        <position position="438"/>
    </location>
    <ligand>
        <name>Zn(2+)</name>
        <dbReference type="ChEBI" id="CHEBI:29105"/>
        <label>1</label>
    </ligand>
</feature>
<dbReference type="PROSITE" id="PS51192">
    <property type="entry name" value="HELICASE_ATP_BIND_1"/>
    <property type="match status" value="1"/>
</dbReference>
<dbReference type="NCBIfam" id="TIGR00595">
    <property type="entry name" value="priA"/>
    <property type="match status" value="1"/>
</dbReference>
<dbReference type="InterPro" id="IPR001650">
    <property type="entry name" value="Helicase_C-like"/>
</dbReference>
<evidence type="ECO:0000256" key="2">
    <source>
        <dbReference type="ARBA" id="ARBA00022705"/>
    </source>
</evidence>
<evidence type="ECO:0000256" key="10">
    <source>
        <dbReference type="ARBA" id="ARBA00023235"/>
    </source>
</evidence>
<organism evidence="13 14">
    <name type="scientific">Asticcacaulis aquaticus</name>
    <dbReference type="NCBI Taxonomy" id="2984212"/>
    <lineage>
        <taxon>Bacteria</taxon>
        <taxon>Pseudomonadati</taxon>
        <taxon>Pseudomonadota</taxon>
        <taxon>Alphaproteobacteria</taxon>
        <taxon>Caulobacterales</taxon>
        <taxon>Caulobacteraceae</taxon>
        <taxon>Asticcacaulis</taxon>
    </lineage>
</organism>
<keyword evidence="8 11" id="KW-0067">ATP-binding</keyword>
<dbReference type="Pfam" id="PF17764">
    <property type="entry name" value="PriA_3primeBD"/>
    <property type="match status" value="1"/>
</dbReference>
<dbReference type="HAMAP" id="MF_00983">
    <property type="entry name" value="PriA"/>
    <property type="match status" value="1"/>
</dbReference>
<evidence type="ECO:0000256" key="11">
    <source>
        <dbReference type="HAMAP-Rule" id="MF_00983"/>
    </source>
</evidence>
<comment type="caution">
    <text evidence="11">Lacks conserved residue(s) required for the propagation of feature annotation.</text>
</comment>
<feature type="binding site" evidence="11">
    <location>
        <position position="475"/>
    </location>
    <ligand>
        <name>Zn(2+)</name>
        <dbReference type="ChEBI" id="CHEBI:29105"/>
        <label>1</label>
    </ligand>
</feature>
<keyword evidence="14" id="KW-1185">Reference proteome</keyword>
<dbReference type="SMART" id="SM00490">
    <property type="entry name" value="HELICc"/>
    <property type="match status" value="1"/>
</dbReference>
<keyword evidence="4 11" id="KW-0547">Nucleotide-binding</keyword>
<dbReference type="InterPro" id="IPR027417">
    <property type="entry name" value="P-loop_NTPase"/>
</dbReference>
<dbReference type="CDD" id="cd17929">
    <property type="entry name" value="DEXHc_priA"/>
    <property type="match status" value="1"/>
</dbReference>
<evidence type="ECO:0000313" key="13">
    <source>
        <dbReference type="EMBL" id="MDC7682647.1"/>
    </source>
</evidence>
<comment type="function">
    <text evidence="11">Initiates the restart of stalled replication forks, which reloads the replicative helicase on sites other than the origin of replication. Recognizes and binds to abandoned replication forks and remodels them to uncover a helicase loading site. Promotes assembly of the primosome at these replication forks.</text>
</comment>
<dbReference type="SUPFAM" id="SSF52540">
    <property type="entry name" value="P-loop containing nucleoside triphosphate hydrolases"/>
    <property type="match status" value="1"/>
</dbReference>
<accession>A0ABT5HRF4</accession>
<evidence type="ECO:0000313" key="14">
    <source>
        <dbReference type="Proteomes" id="UP001214854"/>
    </source>
</evidence>
<keyword evidence="5 11" id="KW-0378">Hydrolase</keyword>
<evidence type="ECO:0000259" key="12">
    <source>
        <dbReference type="PROSITE" id="PS51192"/>
    </source>
</evidence>
<feature type="domain" description="Helicase ATP-binding" evidence="12">
    <location>
        <begin position="210"/>
        <end position="369"/>
    </location>
</feature>
<dbReference type="PANTHER" id="PTHR30580:SF0">
    <property type="entry name" value="PRIMOSOMAL PROTEIN N"/>
    <property type="match status" value="1"/>
</dbReference>
<dbReference type="NCBIfam" id="NF004070">
    <property type="entry name" value="PRK05580.2-2"/>
    <property type="match status" value="1"/>
</dbReference>
<name>A0ABT5HRF4_9CAUL</name>
<evidence type="ECO:0000256" key="1">
    <source>
        <dbReference type="ARBA" id="ARBA00022515"/>
    </source>
</evidence>
<keyword evidence="9 11" id="KW-0238">DNA-binding</keyword>
<keyword evidence="7 11" id="KW-0862">Zinc</keyword>
<evidence type="ECO:0000256" key="4">
    <source>
        <dbReference type="ARBA" id="ARBA00022741"/>
    </source>
</evidence>
<dbReference type="InterPro" id="IPR042115">
    <property type="entry name" value="PriA_3primeBD_sf"/>
</dbReference>
<keyword evidence="10 11" id="KW-0413">Isomerase</keyword>
<dbReference type="EMBL" id="JAQQKX010000003">
    <property type="protein sequence ID" value="MDC7682647.1"/>
    <property type="molecule type" value="Genomic_DNA"/>
</dbReference>
<dbReference type="GO" id="GO:0016787">
    <property type="term" value="F:hydrolase activity"/>
    <property type="evidence" value="ECO:0007669"/>
    <property type="project" value="UniProtKB-KW"/>
</dbReference>
<comment type="cofactor">
    <cofactor evidence="11">
        <name>Zn(2+)</name>
        <dbReference type="ChEBI" id="CHEBI:29105"/>
    </cofactor>
    <text evidence="11">Binds 2 zinc ions per subunit.</text>
</comment>
<dbReference type="InterPro" id="IPR041222">
    <property type="entry name" value="PriA_3primeBD"/>
</dbReference>
<feature type="binding site" evidence="11">
    <location>
        <position position="478"/>
    </location>
    <ligand>
        <name>Zn(2+)</name>
        <dbReference type="ChEBI" id="CHEBI:29105"/>
        <label>1</label>
    </ligand>
</feature>
<keyword evidence="1 11" id="KW-0639">Primosome</keyword>
<dbReference type="InterPro" id="IPR011545">
    <property type="entry name" value="DEAD/DEAH_box_helicase_dom"/>
</dbReference>
<comment type="similarity">
    <text evidence="11">Belongs to the helicase family. PriA subfamily.</text>
</comment>
<evidence type="ECO:0000256" key="7">
    <source>
        <dbReference type="ARBA" id="ARBA00022833"/>
    </source>
</evidence>
<gene>
    <name evidence="11" type="primary">priA</name>
    <name evidence="13" type="ORF">PQU92_05130</name>
</gene>
<keyword evidence="2 11" id="KW-0235">DNA replication</keyword>
<dbReference type="Pfam" id="PF18074">
    <property type="entry name" value="PriA_C"/>
    <property type="match status" value="1"/>
</dbReference>
<protein>
    <recommendedName>
        <fullName evidence="11">Replication restart protein PriA</fullName>
    </recommendedName>
    <alternativeName>
        <fullName evidence="11">ATP-dependent DNA helicase PriA</fullName>
        <ecNumber evidence="11">5.6.2.4</ecNumber>
    </alternativeName>
    <alternativeName>
        <fullName evidence="11">DNA 3'-5' helicase PriA</fullName>
    </alternativeName>
</protein>
<comment type="catalytic activity">
    <reaction evidence="11">
        <text>ATP + H2O = ADP + phosphate + H(+)</text>
        <dbReference type="Rhea" id="RHEA:13065"/>
        <dbReference type="ChEBI" id="CHEBI:15377"/>
        <dbReference type="ChEBI" id="CHEBI:15378"/>
        <dbReference type="ChEBI" id="CHEBI:30616"/>
        <dbReference type="ChEBI" id="CHEBI:43474"/>
        <dbReference type="ChEBI" id="CHEBI:456216"/>
        <dbReference type="EC" id="5.6.2.4"/>
    </reaction>
</comment>
<dbReference type="Gene3D" id="3.40.50.300">
    <property type="entry name" value="P-loop containing nucleotide triphosphate hydrolases"/>
    <property type="match status" value="2"/>
</dbReference>
<comment type="caution">
    <text evidence="13">The sequence shown here is derived from an EMBL/GenBank/DDBJ whole genome shotgun (WGS) entry which is preliminary data.</text>
</comment>
<dbReference type="InterPro" id="IPR014001">
    <property type="entry name" value="Helicase_ATP-bd"/>
</dbReference>
<evidence type="ECO:0000256" key="5">
    <source>
        <dbReference type="ARBA" id="ARBA00022801"/>
    </source>
</evidence>
<sequence>MTRSIRCAKVAVLAPMETPLDYLVPDDLAVSVGDHVWVPLGYAKIRGLVTEISDTIETEFKLKPIAAKIDDEPVPAASLRFWLWAAGWTLTAPGTFLKGCLQALKTPKAQIKHGFVRTGAEPVKLTSKQMRVLEVAVLPMSAAELAQAAGVTVGVVQTLEKKGYLERVEFTTQGFDAPDPDFMTPTLNDDQAAADRLLEMEWDRQVFSPVLLDGVTGSGKTEVYLETVARALRDDPTAQVMILLPEIALTTAVMGRLKRRFGVDPVQWHSAISPSQRRRIWEGIARGEARLIVGARSALFLPYANLKLIVIDEEHDGSFKQEEGVRYQARDLAVMRAHQEGFMVVMASATPSLETLTNAQKGRYSWVRLEQRHGTAQLPDIDLVDMKAHAPEAGPTGDKWWLSNPLVKEIEATLARREQVLLFLNRRGYAPLVLCRACGERMTSPKTDSWLVEHRATGRLVCHLTGFSMKKPDRCPHCGALDSLTSIGPGVERILEEVRERFPAARAEIFSSDTTPDADSSAALIKRVEDHETDILIATQAAAKGHNFLNLTLVGIVDADLGLKGGDLRAAERTFQLLAQATGRAGRAEKAGKAVLQTYSPEHPVMQALKAQDREAFYAYEQMSREIAQFPPFGRLAAVILSAKDNALLNRFGRELSLAIPNTEGIDVYGPADAPLSLVRGMWRKRFLVRADRNRDLQGFMTAWLKSVKTPNAIRLVTDIEPYSFL</sequence>
<dbReference type="Gene3D" id="3.40.1440.60">
    <property type="entry name" value="PriA, 3(prime) DNA-binding domain"/>
    <property type="match status" value="1"/>
</dbReference>
<comment type="subunit">
    <text evidence="11">Component of the replication restart primosome.</text>
</comment>
<dbReference type="EC" id="5.6.2.4" evidence="11"/>
<comment type="catalytic activity">
    <reaction evidence="11">
        <text>Couples ATP hydrolysis with the unwinding of duplex DNA by translocating in the 3'-5' direction.</text>
        <dbReference type="EC" id="5.6.2.4"/>
    </reaction>
</comment>
<reference evidence="13 14" key="1">
    <citation type="submission" date="2023-01" db="EMBL/GenBank/DDBJ databases">
        <title>Novel species of the genus Asticcacaulis isolated from rivers.</title>
        <authorList>
            <person name="Lu H."/>
        </authorList>
    </citation>
    <scope>NUCLEOTIDE SEQUENCE [LARGE SCALE GENOMIC DNA]</scope>
    <source>
        <strain evidence="13 14">BYS171W</strain>
    </source>
</reference>